<dbReference type="STRING" id="874156.GCA_001021555_00021"/>
<reference evidence="4 5" key="1">
    <citation type="submission" date="2015-04" db="EMBL/GenBank/DDBJ databases">
        <title>The draft genome sequence of Erythrobacter marinus HWDM-33.</title>
        <authorList>
            <person name="Zhuang L."/>
            <person name="Liu Y."/>
            <person name="Shao Z."/>
        </authorList>
    </citation>
    <scope>NUCLEOTIDE SEQUENCE [LARGE SCALE GENOMIC DNA]</scope>
    <source>
        <strain evidence="4 5">HWDM-33</strain>
    </source>
</reference>
<keyword evidence="2" id="KW-0560">Oxidoreductase</keyword>
<evidence type="ECO:0000313" key="4">
    <source>
        <dbReference type="EMBL" id="KLI65050.1"/>
    </source>
</evidence>
<accession>A0A0H0XXM1</accession>
<evidence type="ECO:0000256" key="2">
    <source>
        <dbReference type="ARBA" id="ARBA00023002"/>
    </source>
</evidence>
<dbReference type="GO" id="GO:0005829">
    <property type="term" value="C:cytosol"/>
    <property type="evidence" value="ECO:0007669"/>
    <property type="project" value="TreeGrafter"/>
</dbReference>
<comment type="similarity">
    <text evidence="1">Belongs to the NAD(P)H dehydrogenase (quinone) family.</text>
</comment>
<dbReference type="InterPro" id="IPR051545">
    <property type="entry name" value="NAD(P)H_dehydrogenase_qn"/>
</dbReference>
<feature type="domain" description="Flavodoxin-like fold" evidence="3">
    <location>
        <begin position="2"/>
        <end position="170"/>
    </location>
</feature>
<dbReference type="InterPro" id="IPR029039">
    <property type="entry name" value="Flavoprotein-like_sf"/>
</dbReference>
<comment type="caution">
    <text evidence="4">The sequence shown here is derived from an EMBL/GenBank/DDBJ whole genome shotgun (WGS) entry which is preliminary data.</text>
</comment>
<evidence type="ECO:0000259" key="3">
    <source>
        <dbReference type="Pfam" id="PF02525"/>
    </source>
</evidence>
<evidence type="ECO:0000313" key="5">
    <source>
        <dbReference type="Proteomes" id="UP000053455"/>
    </source>
</evidence>
<dbReference type="PATRIC" id="fig|874156.12.peg.1288"/>
<sequence length="187" mass="21015">MILNGHPHDDPDHFVHALASAYASGAGELHDIRRFDVAKLDFPILRDPSDWKTGDLPEGLTAAQDALVWADHLVILYPLWLGEMPALLTGFFEQIARPGIAVEPGEKGLYRKLLKGKSARLIVTMGMPRAVYKIYFRGHSVKTLERNILKFAGIKPVRVTLIGNVERSNASRMRWLDRIGRLGRRGR</sequence>
<dbReference type="SUPFAM" id="SSF52218">
    <property type="entry name" value="Flavoproteins"/>
    <property type="match status" value="1"/>
</dbReference>
<dbReference type="Proteomes" id="UP000053455">
    <property type="component" value="Unassembled WGS sequence"/>
</dbReference>
<dbReference type="AlphaFoldDB" id="A0A0H0XXM1"/>
<evidence type="ECO:0000256" key="1">
    <source>
        <dbReference type="ARBA" id="ARBA00006252"/>
    </source>
</evidence>
<keyword evidence="5" id="KW-1185">Reference proteome</keyword>
<dbReference type="GO" id="GO:0003955">
    <property type="term" value="F:NAD(P)H dehydrogenase (quinone) activity"/>
    <property type="evidence" value="ECO:0007669"/>
    <property type="project" value="TreeGrafter"/>
</dbReference>
<gene>
    <name evidence="4" type="ORF">AAV99_06250</name>
</gene>
<proteinExistence type="inferred from homology"/>
<dbReference type="PANTHER" id="PTHR10204">
    <property type="entry name" value="NAD P H OXIDOREDUCTASE-RELATED"/>
    <property type="match status" value="1"/>
</dbReference>
<dbReference type="PANTHER" id="PTHR10204:SF34">
    <property type="entry name" value="NAD(P)H DEHYDROGENASE [QUINONE] 1 ISOFORM 1"/>
    <property type="match status" value="1"/>
</dbReference>
<dbReference type="Gene3D" id="3.40.50.360">
    <property type="match status" value="1"/>
</dbReference>
<name>A0A0H0XXM1_9SPHN</name>
<dbReference type="EMBL" id="LBHU01000001">
    <property type="protein sequence ID" value="KLI65050.1"/>
    <property type="molecule type" value="Genomic_DNA"/>
</dbReference>
<organism evidence="4 5">
    <name type="scientific">Aurantiacibacter marinus</name>
    <dbReference type="NCBI Taxonomy" id="874156"/>
    <lineage>
        <taxon>Bacteria</taxon>
        <taxon>Pseudomonadati</taxon>
        <taxon>Pseudomonadota</taxon>
        <taxon>Alphaproteobacteria</taxon>
        <taxon>Sphingomonadales</taxon>
        <taxon>Erythrobacteraceae</taxon>
        <taxon>Aurantiacibacter</taxon>
    </lineage>
</organism>
<dbReference type="Pfam" id="PF02525">
    <property type="entry name" value="Flavodoxin_2"/>
    <property type="match status" value="1"/>
</dbReference>
<protein>
    <submittedName>
        <fullName evidence="4">Dehydrogenase</fullName>
    </submittedName>
</protein>
<dbReference type="InterPro" id="IPR003680">
    <property type="entry name" value="Flavodoxin_fold"/>
</dbReference>